<accession>A0A1H7WRU8</accession>
<dbReference type="EMBL" id="FOAW01000028">
    <property type="protein sequence ID" value="SEM24256.1"/>
    <property type="molecule type" value="Genomic_DNA"/>
</dbReference>
<keyword evidence="2" id="KW-1185">Reference proteome</keyword>
<protein>
    <recommendedName>
        <fullName evidence="3">Ferredoxin</fullName>
    </recommendedName>
</protein>
<evidence type="ECO:0000313" key="2">
    <source>
        <dbReference type="Proteomes" id="UP000198677"/>
    </source>
</evidence>
<gene>
    <name evidence="1" type="ORF">SAMN05444583_12855</name>
</gene>
<proteinExistence type="predicted"/>
<reference evidence="2" key="1">
    <citation type="submission" date="2016-10" db="EMBL/GenBank/DDBJ databases">
        <authorList>
            <person name="Varghese N."/>
            <person name="Submissions S."/>
        </authorList>
    </citation>
    <scope>NUCLEOTIDE SEQUENCE [LARGE SCALE GENOMIC DNA]</scope>
    <source>
        <strain evidence="2">DSM 44675</strain>
    </source>
</reference>
<dbReference type="AlphaFoldDB" id="A0A1H7WRU8"/>
<organism evidence="1 2">
    <name type="scientific">Rhodococcus maanshanensis</name>
    <dbReference type="NCBI Taxonomy" id="183556"/>
    <lineage>
        <taxon>Bacteria</taxon>
        <taxon>Bacillati</taxon>
        <taxon>Actinomycetota</taxon>
        <taxon>Actinomycetes</taxon>
        <taxon>Mycobacteriales</taxon>
        <taxon>Nocardiaceae</taxon>
        <taxon>Rhodococcus</taxon>
    </lineage>
</organism>
<evidence type="ECO:0008006" key="3">
    <source>
        <dbReference type="Google" id="ProtNLM"/>
    </source>
</evidence>
<evidence type="ECO:0000313" key="1">
    <source>
        <dbReference type="EMBL" id="SEM24256.1"/>
    </source>
</evidence>
<dbReference type="Proteomes" id="UP000198677">
    <property type="component" value="Unassembled WGS sequence"/>
</dbReference>
<name>A0A1H7WRU8_9NOCA</name>
<dbReference type="OrthoDB" id="4554341at2"/>
<dbReference type="RefSeq" id="WP_072753020.1">
    <property type="nucleotide sequence ID" value="NZ_FOAW01000028.1"/>
</dbReference>
<sequence>MQELSCTSCGNRVLVEKYSPTHTSIQWLADAESSCPEFARQAALGVDSKWIPTCTSLRDSIDEAAVKGVLETDSPRSYPVPGRLT</sequence>